<sequence>MVNEVVYKEGYARQPVHPLLLICIPIFVAGCNLYTILSTLRMSGQYQGYTSYEEIANCEARIRALSREKEGRLSRYNDSIACYNQDIRDGRSQKTIKKSLARVKKFEEQIGDIEVAMFDAQRKLAELNRRLRQENVVTTITGEIVPAEIQANIAYQLYQQQNKPRRR</sequence>
<dbReference type="EMBL" id="BBTG02000007">
    <property type="protein sequence ID" value="GAO16607.1"/>
    <property type="molecule type" value="Genomic_DNA"/>
</dbReference>
<dbReference type="AlphaFoldDB" id="A0A1B5KZQ6"/>
<proteinExistence type="predicted"/>
<accession>A0A1B5KZQ6</accession>
<keyword evidence="1" id="KW-1133">Transmembrane helix</keyword>
<feature type="transmembrane region" description="Helical" evidence="1">
    <location>
        <begin position="16"/>
        <end position="37"/>
    </location>
</feature>
<dbReference type="Proteomes" id="UP000054053">
    <property type="component" value="Unassembled WGS sequence"/>
</dbReference>
<protein>
    <submittedName>
        <fullName evidence="2">Uncharacterized protein</fullName>
    </submittedName>
</protein>
<reference evidence="3" key="1">
    <citation type="journal article" date="2016" name="Genome Announc.">
        <title>Genome sequence of Ustilaginoidea virens IPU010, a rice pathogenic fungus causing false smut.</title>
        <authorList>
            <person name="Kumagai T."/>
            <person name="Ishii T."/>
            <person name="Terai G."/>
            <person name="Umemura M."/>
            <person name="Machida M."/>
            <person name="Asai K."/>
        </authorList>
    </citation>
    <scope>NUCLEOTIDE SEQUENCE [LARGE SCALE GENOMIC DNA]</scope>
    <source>
        <strain evidence="3">IPU010</strain>
    </source>
</reference>
<evidence type="ECO:0000313" key="2">
    <source>
        <dbReference type="EMBL" id="GAO16607.1"/>
    </source>
</evidence>
<evidence type="ECO:0000256" key="1">
    <source>
        <dbReference type="SAM" id="Phobius"/>
    </source>
</evidence>
<gene>
    <name evidence="2" type="ORF">UVI_02019550</name>
</gene>
<organism evidence="2 3">
    <name type="scientific">Ustilaginoidea virens</name>
    <name type="common">Rice false smut fungus</name>
    <name type="synonym">Villosiclava virens</name>
    <dbReference type="NCBI Taxonomy" id="1159556"/>
    <lineage>
        <taxon>Eukaryota</taxon>
        <taxon>Fungi</taxon>
        <taxon>Dikarya</taxon>
        <taxon>Ascomycota</taxon>
        <taxon>Pezizomycotina</taxon>
        <taxon>Sordariomycetes</taxon>
        <taxon>Hypocreomycetidae</taxon>
        <taxon>Hypocreales</taxon>
        <taxon>Clavicipitaceae</taxon>
        <taxon>Ustilaginoidea</taxon>
    </lineage>
</organism>
<comment type="caution">
    <text evidence="2">The sequence shown here is derived from an EMBL/GenBank/DDBJ whole genome shotgun (WGS) entry which is preliminary data.</text>
</comment>
<evidence type="ECO:0000313" key="3">
    <source>
        <dbReference type="Proteomes" id="UP000054053"/>
    </source>
</evidence>
<keyword evidence="1" id="KW-0812">Transmembrane</keyword>
<name>A0A1B5KZQ6_USTVR</name>
<keyword evidence="1" id="KW-0472">Membrane</keyword>